<dbReference type="PANTHER" id="PTHR31107:SF2">
    <property type="entry name" value="CYTOCHROME C OXIDASE ASSEMBLY FACTOR 8"/>
    <property type="match status" value="1"/>
</dbReference>
<comment type="caution">
    <text evidence="8">The sequence shown here is derived from an EMBL/GenBank/DDBJ whole genome shotgun (WGS) entry which is preliminary data.</text>
</comment>
<feature type="compositionally biased region" description="Low complexity" evidence="7">
    <location>
        <begin position="24"/>
        <end position="37"/>
    </location>
</feature>
<feature type="region of interest" description="Disordered" evidence="7">
    <location>
        <begin position="24"/>
        <end position="62"/>
    </location>
</feature>
<evidence type="ECO:0000313" key="8">
    <source>
        <dbReference type="EMBL" id="KAF9541208.1"/>
    </source>
</evidence>
<dbReference type="EMBL" id="JAAAXW010000174">
    <property type="protein sequence ID" value="KAF9541208.1"/>
    <property type="molecule type" value="Genomic_DNA"/>
</dbReference>
<keyword evidence="5" id="KW-0496">Mitochondrion</keyword>
<evidence type="ECO:0000256" key="2">
    <source>
        <dbReference type="ARBA" id="ARBA00005453"/>
    </source>
</evidence>
<gene>
    <name evidence="8" type="ORF">EC957_003341</name>
</gene>
<sequence length="247" mass="27727">MNSLRSRTATTAIRICRRHASSSAKATASKAAASASTEPLLTKKRESLDPAQNKDKFLVGNPHPVSNLRPVLYPIPANESKEDRLFRERRERVDAFNQNFWVNNNAMFNKAKAEFEEKVRATNGNQPVTTDELSVFYKDFLDKAYERQLNYNKQWWIENIGLLLPAAKAAKTPAMTTDNPAVALNATNNTLKQTESKDGPPVYETIVKDTSSPAYIDGVPYSSGEIWSNWANTLSATPERLFRPHHS</sequence>
<dbReference type="Proteomes" id="UP000723463">
    <property type="component" value="Unassembled WGS sequence"/>
</dbReference>
<name>A0A9P6K0Y5_9FUNG</name>
<accession>A0A9P6K0Y5</accession>
<evidence type="ECO:0000313" key="9">
    <source>
        <dbReference type="Proteomes" id="UP000723463"/>
    </source>
</evidence>
<dbReference type="Pfam" id="PF10231">
    <property type="entry name" value="COA8"/>
    <property type="match status" value="1"/>
</dbReference>
<evidence type="ECO:0000256" key="4">
    <source>
        <dbReference type="ARBA" id="ARBA00022946"/>
    </source>
</evidence>
<keyword evidence="4" id="KW-0809">Transit peptide</keyword>
<dbReference type="PANTHER" id="PTHR31107">
    <property type="entry name" value="APOPTOGENIC PROTEIN 1, MITOCHONDRIAL"/>
    <property type="match status" value="1"/>
</dbReference>
<dbReference type="InterPro" id="IPR018796">
    <property type="entry name" value="COA8"/>
</dbReference>
<evidence type="ECO:0000256" key="6">
    <source>
        <dbReference type="ARBA" id="ARBA00023136"/>
    </source>
</evidence>
<keyword evidence="9" id="KW-1185">Reference proteome</keyword>
<protein>
    <submittedName>
        <fullName evidence="8">Uncharacterized protein</fullName>
    </submittedName>
</protein>
<dbReference type="GO" id="GO:0005743">
    <property type="term" value="C:mitochondrial inner membrane"/>
    <property type="evidence" value="ECO:0007669"/>
    <property type="project" value="UniProtKB-SubCell"/>
</dbReference>
<evidence type="ECO:0000256" key="1">
    <source>
        <dbReference type="ARBA" id="ARBA00004443"/>
    </source>
</evidence>
<feature type="compositionally biased region" description="Basic and acidic residues" evidence="7">
    <location>
        <begin position="41"/>
        <end position="57"/>
    </location>
</feature>
<evidence type="ECO:0000256" key="3">
    <source>
        <dbReference type="ARBA" id="ARBA00022792"/>
    </source>
</evidence>
<organism evidence="8 9">
    <name type="scientific">Mortierella hygrophila</name>
    <dbReference type="NCBI Taxonomy" id="979708"/>
    <lineage>
        <taxon>Eukaryota</taxon>
        <taxon>Fungi</taxon>
        <taxon>Fungi incertae sedis</taxon>
        <taxon>Mucoromycota</taxon>
        <taxon>Mortierellomycotina</taxon>
        <taxon>Mortierellomycetes</taxon>
        <taxon>Mortierellales</taxon>
        <taxon>Mortierellaceae</taxon>
        <taxon>Mortierella</taxon>
    </lineage>
</organism>
<dbReference type="GO" id="GO:0097193">
    <property type="term" value="P:intrinsic apoptotic signaling pathway"/>
    <property type="evidence" value="ECO:0007669"/>
    <property type="project" value="InterPro"/>
</dbReference>
<keyword evidence="6" id="KW-0472">Membrane</keyword>
<comment type="similarity">
    <text evidence="2">Belongs to the COA8 family.</text>
</comment>
<evidence type="ECO:0000256" key="5">
    <source>
        <dbReference type="ARBA" id="ARBA00023128"/>
    </source>
</evidence>
<proteinExistence type="inferred from homology"/>
<evidence type="ECO:0000256" key="7">
    <source>
        <dbReference type="SAM" id="MobiDB-lite"/>
    </source>
</evidence>
<reference evidence="8" key="1">
    <citation type="journal article" date="2020" name="Fungal Divers.">
        <title>Resolving the Mortierellaceae phylogeny through synthesis of multi-gene phylogenetics and phylogenomics.</title>
        <authorList>
            <person name="Vandepol N."/>
            <person name="Liber J."/>
            <person name="Desiro A."/>
            <person name="Na H."/>
            <person name="Kennedy M."/>
            <person name="Barry K."/>
            <person name="Grigoriev I.V."/>
            <person name="Miller A.N."/>
            <person name="O'Donnell K."/>
            <person name="Stajich J.E."/>
            <person name="Bonito G."/>
        </authorList>
    </citation>
    <scope>NUCLEOTIDE SEQUENCE</scope>
    <source>
        <strain evidence="8">NRRL 2591</strain>
    </source>
</reference>
<keyword evidence="3" id="KW-0999">Mitochondrion inner membrane</keyword>
<dbReference type="AlphaFoldDB" id="A0A9P6K0Y5"/>
<comment type="subcellular location">
    <subcellularLocation>
        <location evidence="1">Mitochondrion inner membrane</location>
        <topology evidence="1">Peripheral membrane protein</topology>
        <orientation evidence="1">Matrix side</orientation>
    </subcellularLocation>
</comment>